<feature type="transmembrane region" description="Helical" evidence="2">
    <location>
        <begin position="22"/>
        <end position="45"/>
    </location>
</feature>
<proteinExistence type="predicted"/>
<evidence type="ECO:0000256" key="1">
    <source>
        <dbReference type="SAM" id="MobiDB-lite"/>
    </source>
</evidence>
<feature type="region of interest" description="Disordered" evidence="1">
    <location>
        <begin position="75"/>
        <end position="99"/>
    </location>
</feature>
<evidence type="ECO:0000313" key="3">
    <source>
        <dbReference type="EMBL" id="KAK7750404.1"/>
    </source>
</evidence>
<comment type="caution">
    <text evidence="3">The sequence shown here is derived from an EMBL/GenBank/DDBJ whole genome shotgun (WGS) entry which is preliminary data.</text>
</comment>
<feature type="compositionally biased region" description="Low complexity" evidence="1">
    <location>
        <begin position="199"/>
        <end position="209"/>
    </location>
</feature>
<feature type="region of interest" description="Disordered" evidence="1">
    <location>
        <begin position="152"/>
        <end position="218"/>
    </location>
</feature>
<keyword evidence="4" id="KW-1185">Reference proteome</keyword>
<evidence type="ECO:0000313" key="4">
    <source>
        <dbReference type="Proteomes" id="UP001320420"/>
    </source>
</evidence>
<feature type="compositionally biased region" description="Polar residues" evidence="1">
    <location>
        <begin position="86"/>
        <end position="99"/>
    </location>
</feature>
<name>A0AAN9UWB2_9PEZI</name>
<feature type="compositionally biased region" description="Basic and acidic residues" evidence="1">
    <location>
        <begin position="75"/>
        <end position="85"/>
    </location>
</feature>
<feature type="region of interest" description="Disordered" evidence="1">
    <location>
        <begin position="234"/>
        <end position="274"/>
    </location>
</feature>
<dbReference type="EMBL" id="JAKJXP020000065">
    <property type="protein sequence ID" value="KAK7750404.1"/>
    <property type="molecule type" value="Genomic_DNA"/>
</dbReference>
<dbReference type="Proteomes" id="UP001320420">
    <property type="component" value="Unassembled WGS sequence"/>
</dbReference>
<accession>A0AAN9UWB2</accession>
<keyword evidence="2" id="KW-0812">Transmembrane</keyword>
<keyword evidence="2" id="KW-0472">Membrane</keyword>
<feature type="compositionally biased region" description="Polar residues" evidence="1">
    <location>
        <begin position="236"/>
        <end position="255"/>
    </location>
</feature>
<evidence type="ECO:0000256" key="2">
    <source>
        <dbReference type="SAM" id="Phobius"/>
    </source>
</evidence>
<gene>
    <name evidence="3" type="ORF">SLS62_007703</name>
</gene>
<protein>
    <submittedName>
        <fullName evidence="3">Uncharacterized protein</fullName>
    </submittedName>
</protein>
<sequence>MTIQSREDTAATEGNGPSNTTLVIALSTVLSVVFIGAVVFTVYLCSRRCRPRFGGVSRRGVTPIGDDEIATWRLNRPEKDSDRYTTRSGHTPNASTSTRRAPSVIQYYNGGSRVSEEVTSPGAYSIKKSMSFDLPQMPESAVLAVAPNARSGLTDQALPGDEPFLPSPRRNPSRLQKYPPSSPRAVSNHYQYHHRSKGSRSSSIKSFSGTPQAGGNDSVRASADLALRGGGHAHILSSSSNLPRPSFGDNDTLTGLSPPPSRRTPVDEIGRALG</sequence>
<organism evidence="3 4">
    <name type="scientific">Diatrype stigma</name>
    <dbReference type="NCBI Taxonomy" id="117547"/>
    <lineage>
        <taxon>Eukaryota</taxon>
        <taxon>Fungi</taxon>
        <taxon>Dikarya</taxon>
        <taxon>Ascomycota</taxon>
        <taxon>Pezizomycotina</taxon>
        <taxon>Sordariomycetes</taxon>
        <taxon>Xylariomycetidae</taxon>
        <taxon>Xylariales</taxon>
        <taxon>Diatrypaceae</taxon>
        <taxon>Diatrype</taxon>
    </lineage>
</organism>
<dbReference type="AlphaFoldDB" id="A0AAN9UWB2"/>
<feature type="compositionally biased region" description="Basic and acidic residues" evidence="1">
    <location>
        <begin position="264"/>
        <end position="274"/>
    </location>
</feature>
<reference evidence="3 4" key="1">
    <citation type="submission" date="2024-02" db="EMBL/GenBank/DDBJ databases">
        <title>De novo assembly and annotation of 12 fungi associated with fruit tree decline syndrome in Ontario, Canada.</title>
        <authorList>
            <person name="Sulman M."/>
            <person name="Ellouze W."/>
            <person name="Ilyukhin E."/>
        </authorList>
    </citation>
    <scope>NUCLEOTIDE SEQUENCE [LARGE SCALE GENOMIC DNA]</scope>
    <source>
        <strain evidence="3 4">M11/M66-122</strain>
    </source>
</reference>
<keyword evidence="2" id="KW-1133">Transmembrane helix</keyword>